<feature type="coiled-coil region" evidence="2">
    <location>
        <begin position="69"/>
        <end position="171"/>
    </location>
</feature>
<feature type="domain" description="Phage tail tape measure protein" evidence="3">
    <location>
        <begin position="230"/>
        <end position="399"/>
    </location>
</feature>
<name>A0A2S7FD34_CLOBU</name>
<dbReference type="PANTHER" id="PTHR37813:SF1">
    <property type="entry name" value="FELS-2 PROPHAGE PROTEIN"/>
    <property type="match status" value="1"/>
</dbReference>
<dbReference type="InterPro" id="IPR010090">
    <property type="entry name" value="Phage_tape_meas"/>
</dbReference>
<dbReference type="PANTHER" id="PTHR37813">
    <property type="entry name" value="FELS-2 PROPHAGE PROTEIN"/>
    <property type="match status" value="1"/>
</dbReference>
<evidence type="ECO:0000313" key="4">
    <source>
        <dbReference type="EMBL" id="PPV16577.1"/>
    </source>
</evidence>
<dbReference type="RefSeq" id="WP_052188325.1">
    <property type="nucleotide sequence ID" value="NZ_JSEG01000005.1"/>
</dbReference>
<dbReference type="NCBIfam" id="TIGR01760">
    <property type="entry name" value="tape_meas_TP901"/>
    <property type="match status" value="1"/>
</dbReference>
<organism evidence="4 5">
    <name type="scientific">Clostridium butyricum</name>
    <dbReference type="NCBI Taxonomy" id="1492"/>
    <lineage>
        <taxon>Bacteria</taxon>
        <taxon>Bacillati</taxon>
        <taxon>Bacillota</taxon>
        <taxon>Clostridia</taxon>
        <taxon>Eubacteriales</taxon>
        <taxon>Clostridiaceae</taxon>
        <taxon>Clostridium</taxon>
    </lineage>
</organism>
<dbReference type="EMBL" id="LRDH01000077">
    <property type="protein sequence ID" value="PPV16577.1"/>
    <property type="molecule type" value="Genomic_DNA"/>
</dbReference>
<reference evidence="4 5" key="1">
    <citation type="submission" date="2016-01" db="EMBL/GenBank/DDBJ databases">
        <title>Characterization of the Clostridium difficile lineages that are prevalent in Hong Kong and China.</title>
        <authorList>
            <person name="Kwok J.S.-L."/>
            <person name="Lam W.-Y."/>
            <person name="Ip M."/>
            <person name="Chan T.-F."/>
            <person name="Hawkey P.M."/>
            <person name="Tsui S.K.-W."/>
        </authorList>
    </citation>
    <scope>NUCLEOTIDE SEQUENCE [LARGE SCALE GENOMIC DNA]</scope>
    <source>
        <strain evidence="4 5">300064</strain>
    </source>
</reference>
<dbReference type="Proteomes" id="UP000238081">
    <property type="component" value="Unassembled WGS sequence"/>
</dbReference>
<evidence type="ECO:0000256" key="2">
    <source>
        <dbReference type="SAM" id="Coils"/>
    </source>
</evidence>
<accession>A0A2S7FD34</accession>
<dbReference type="SUPFAM" id="SSF57997">
    <property type="entry name" value="Tropomyosin"/>
    <property type="match status" value="1"/>
</dbReference>
<gene>
    <name evidence="4" type="ORF">AWN73_09920</name>
</gene>
<keyword evidence="2" id="KW-0175">Coiled coil</keyword>
<evidence type="ECO:0000259" key="3">
    <source>
        <dbReference type="Pfam" id="PF10145"/>
    </source>
</evidence>
<evidence type="ECO:0000313" key="5">
    <source>
        <dbReference type="Proteomes" id="UP000238081"/>
    </source>
</evidence>
<protein>
    <recommendedName>
        <fullName evidence="3">Phage tail tape measure protein domain-containing protein</fullName>
    </recommendedName>
</protein>
<proteinExistence type="predicted"/>
<comment type="caution">
    <text evidence="4">The sequence shown here is derived from an EMBL/GenBank/DDBJ whole genome shotgun (WGS) entry which is preliminary data.</text>
</comment>
<sequence length="403" mass="43974">MSESLIVTLGLKDAGVNKQITAINKELRFLDKELKTANKSSKDFETSSEGLKNKLTYLEKKYEANSEKLRVYKQKVEDTKTAIAKKEEELQKLTSAEEVNEKAVEKTSNQLNRMKETLRYTERNISLTEAEMRNLSNETESVNDTLKKNELEQYTKNLKDLSENLKFLCDKLQTAGGKISSLGGNLIKLSAPLLAFSGYSAKVAMDFEESMSNVKGLSGATEKDLDKLTNAALRMGAETSEYSKEFADALGFMSLAGWDTQQMLTGLEPILRMSEAAGADLALTADLTTDSMAALGIEVNDLNRYLDIVAKSQSSANTSATEMLEAYISCDGTFKNLNAPLEEIATWISVLANRGKKAIEAGNSLNSVLVNLTGGSSTAKGAIDELGVSKWHLDGSFIGIEAT</sequence>
<keyword evidence="1" id="KW-1188">Viral release from host cell</keyword>
<dbReference type="Pfam" id="PF10145">
    <property type="entry name" value="PhageMin_Tail"/>
    <property type="match status" value="1"/>
</dbReference>
<evidence type="ECO:0000256" key="1">
    <source>
        <dbReference type="ARBA" id="ARBA00022612"/>
    </source>
</evidence>
<dbReference type="AlphaFoldDB" id="A0A2S7FD34"/>